<comment type="caution">
    <text evidence="2">The sequence shown here is derived from an EMBL/GenBank/DDBJ whole genome shotgun (WGS) entry which is preliminary data.</text>
</comment>
<protein>
    <recommendedName>
        <fullName evidence="4">Ty3 transposon capsid-like protein domain-containing protein</fullName>
    </recommendedName>
</protein>
<gene>
    <name evidence="2" type="ORF">A4A49_07299</name>
</gene>
<accession>A0A1J6I7G4</accession>
<evidence type="ECO:0008006" key="4">
    <source>
        <dbReference type="Google" id="ProtNLM"/>
    </source>
</evidence>
<dbReference type="Proteomes" id="UP000187609">
    <property type="component" value="Unassembled WGS sequence"/>
</dbReference>
<organism evidence="2 3">
    <name type="scientific">Nicotiana attenuata</name>
    <name type="common">Coyote tobacco</name>
    <dbReference type="NCBI Taxonomy" id="49451"/>
    <lineage>
        <taxon>Eukaryota</taxon>
        <taxon>Viridiplantae</taxon>
        <taxon>Streptophyta</taxon>
        <taxon>Embryophyta</taxon>
        <taxon>Tracheophyta</taxon>
        <taxon>Spermatophyta</taxon>
        <taxon>Magnoliopsida</taxon>
        <taxon>eudicotyledons</taxon>
        <taxon>Gunneridae</taxon>
        <taxon>Pentapetalae</taxon>
        <taxon>asterids</taxon>
        <taxon>lamiids</taxon>
        <taxon>Solanales</taxon>
        <taxon>Solanaceae</taxon>
        <taxon>Nicotianoideae</taxon>
        <taxon>Nicotianeae</taxon>
        <taxon>Nicotiana</taxon>
    </lineage>
</organism>
<evidence type="ECO:0000313" key="2">
    <source>
        <dbReference type="EMBL" id="OIT00380.1"/>
    </source>
</evidence>
<feature type="region of interest" description="Disordered" evidence="1">
    <location>
        <begin position="68"/>
        <end position="133"/>
    </location>
</feature>
<dbReference type="EMBL" id="MJEQ01037189">
    <property type="protein sequence ID" value="OIT00380.1"/>
    <property type="molecule type" value="Genomic_DNA"/>
</dbReference>
<feature type="compositionally biased region" description="Polar residues" evidence="1">
    <location>
        <begin position="68"/>
        <end position="84"/>
    </location>
</feature>
<sequence length="378" mass="42490">MTDTAKRFEKLENTQLDFSSQLHESQETNRKLQLILDQLVAEKKKKAQPPTRSLPFVAQASPLSLDIAQTSGSKNGSNPSTPSTYPIGRGFTVPPALASQNSPLLHGPAAVSQNPPPLPTPASPSQNPPLITLPPQPMNQLALVTDSTCQSPKIPKAKIIFSEFDGNNPRGWLQKCEKFFEIYSIPESNKLEYASVHMKDAVDVWFDSYLAHNRGNITWSMFCFEVCRRFGNVRPLDIVDEFNKIKLGTVEHYQQKFEELTSYMIIVNPMLNEAYFLASFERYYPVHQCKTKNLNEIEGQEGEEEQFHDAGVKLEEPKDEAEGEHAEVSLNVMMGITNINQPSSTIKIAGLVKRTPITIRVDCGSTHNFIDPWVIKRM</sequence>
<evidence type="ECO:0000256" key="1">
    <source>
        <dbReference type="SAM" id="MobiDB-lite"/>
    </source>
</evidence>
<feature type="compositionally biased region" description="Basic and acidic residues" evidence="1">
    <location>
        <begin position="1"/>
        <end position="12"/>
    </location>
</feature>
<dbReference type="Gramene" id="OIT00380">
    <property type="protein sequence ID" value="OIT00380"/>
    <property type="gene ID" value="A4A49_07299"/>
</dbReference>
<dbReference type="OMA" id="SSEIDCH"/>
<feature type="compositionally biased region" description="Polar residues" evidence="1">
    <location>
        <begin position="13"/>
        <end position="23"/>
    </location>
</feature>
<keyword evidence="3" id="KW-1185">Reference proteome</keyword>
<evidence type="ECO:0000313" key="3">
    <source>
        <dbReference type="Proteomes" id="UP000187609"/>
    </source>
</evidence>
<reference evidence="2" key="1">
    <citation type="submission" date="2016-11" db="EMBL/GenBank/DDBJ databases">
        <title>The genome of Nicotiana attenuata.</title>
        <authorList>
            <person name="Xu S."/>
            <person name="Brockmoeller T."/>
            <person name="Gaquerel E."/>
            <person name="Navarro A."/>
            <person name="Kuhl H."/>
            <person name="Gase K."/>
            <person name="Ling Z."/>
            <person name="Zhou W."/>
            <person name="Kreitzer C."/>
            <person name="Stanke M."/>
            <person name="Tang H."/>
            <person name="Lyons E."/>
            <person name="Pandey P."/>
            <person name="Pandey S.P."/>
            <person name="Timmermann B."/>
            <person name="Baldwin I.T."/>
        </authorList>
    </citation>
    <scope>NUCLEOTIDE SEQUENCE [LARGE SCALE GENOMIC DNA]</scope>
    <source>
        <strain evidence="2">UT</strain>
    </source>
</reference>
<proteinExistence type="predicted"/>
<feature type="region of interest" description="Disordered" evidence="1">
    <location>
        <begin position="1"/>
        <end position="28"/>
    </location>
</feature>
<dbReference type="AlphaFoldDB" id="A0A1J6I7G4"/>
<name>A0A1J6I7G4_NICAT</name>